<dbReference type="EMBL" id="BAAFSV010000002">
    <property type="protein sequence ID" value="GAB1314537.1"/>
    <property type="molecule type" value="Genomic_DNA"/>
</dbReference>
<feature type="transmembrane region" description="Helical" evidence="1">
    <location>
        <begin position="23"/>
        <end position="46"/>
    </location>
</feature>
<comment type="caution">
    <text evidence="2">The sequence shown here is derived from an EMBL/GenBank/DDBJ whole genome shotgun (WGS) entry which is preliminary data.</text>
</comment>
<feature type="transmembrane region" description="Helical" evidence="1">
    <location>
        <begin position="76"/>
        <end position="99"/>
    </location>
</feature>
<keyword evidence="1" id="KW-0812">Transmembrane</keyword>
<evidence type="ECO:0000313" key="3">
    <source>
        <dbReference type="Proteomes" id="UP001628179"/>
    </source>
</evidence>
<feature type="transmembrane region" description="Helical" evidence="1">
    <location>
        <begin position="524"/>
        <end position="547"/>
    </location>
</feature>
<accession>A0ABQ0G9U6</accession>
<gene>
    <name evidence="2" type="ORF">MFIFM68171_04747</name>
</gene>
<dbReference type="Proteomes" id="UP001628179">
    <property type="component" value="Unassembled WGS sequence"/>
</dbReference>
<dbReference type="GeneID" id="98175490"/>
<name>A0ABQ0G9U6_9PEZI</name>
<dbReference type="RefSeq" id="XP_070916268.1">
    <property type="nucleotide sequence ID" value="XM_071060167.1"/>
</dbReference>
<proteinExistence type="predicted"/>
<keyword evidence="1" id="KW-1133">Transmembrane helix</keyword>
<reference evidence="2 3" key="1">
    <citation type="submission" date="2024-09" db="EMBL/GenBank/DDBJ databases">
        <title>Itraconazole resistance in Madurella fahalii resulting from another homologue of gene encoding cytochrome P450 14-alpha sterol demethylase (CYP51).</title>
        <authorList>
            <person name="Yoshioka I."/>
            <person name="Fahal A.H."/>
            <person name="Kaneko S."/>
            <person name="Yaguchi T."/>
        </authorList>
    </citation>
    <scope>NUCLEOTIDE SEQUENCE [LARGE SCALE GENOMIC DNA]</scope>
    <source>
        <strain evidence="2 3">IFM 68171</strain>
    </source>
</reference>
<sequence length="611" mass="66855">MLSLNSAFVNTVFPVRDNSVKSLIFRAAELLLVFAIWKLFSLLAAVQSRFTSFVVFSESPAQKAYFVLSRGWSKDALLVTSFTVMYTLAQLYGTLLWALDAPGYVTQTRRAAASSTLLLDDPEYIVSYRIKPDSLNTTDVLLSEKLSVGMFRPGSNITLTGSFDQGTPEVVSKTPLEGPPRILLDDEGWLVTTDIYAHVAVRLGGTNMSDQFTCGYADLPPGQIRYYKCTFDNEWAPDMLETPVGNALVAYNKKAFDNVKFGTVRPRRNDIWTSIGSSSGTAARVYMFTVAKNNRRHTFVSTIFKASIVALGEEVPQSEMRDLMTRSSAKPKPGEEELFEQGLTAVLKTLTAAQASNRSAAVGAVMAERYQLLESFWELFTLEDLPGRPILRVFRLTSVNITLLRSETVANAPIPFEPCSNPAYQNIAVGGKVIDTDCIGGAEFPRNGTAYFGQVDISAALHVDGLDSAPFASSAAALNPELWPWLEKNVHTLMNLLLSRGYALGLEAGLVTVQLTETTPGVSYLQILMVLLAALAALVGWGSLWLFASGHWSSSFLVSLLTTTRAVSSGTKSEPGVVCEIPDIKLEKRDGNAELRTDAGVFKHEWDELPI</sequence>
<keyword evidence="1" id="KW-0472">Membrane</keyword>
<evidence type="ECO:0000256" key="1">
    <source>
        <dbReference type="SAM" id="Phobius"/>
    </source>
</evidence>
<evidence type="ECO:0000313" key="2">
    <source>
        <dbReference type="EMBL" id="GAB1314537.1"/>
    </source>
</evidence>
<keyword evidence="3" id="KW-1185">Reference proteome</keyword>
<protein>
    <submittedName>
        <fullName evidence="2">Uncharacterized protein</fullName>
    </submittedName>
</protein>
<organism evidence="2 3">
    <name type="scientific">Madurella fahalii</name>
    <dbReference type="NCBI Taxonomy" id="1157608"/>
    <lineage>
        <taxon>Eukaryota</taxon>
        <taxon>Fungi</taxon>
        <taxon>Dikarya</taxon>
        <taxon>Ascomycota</taxon>
        <taxon>Pezizomycotina</taxon>
        <taxon>Sordariomycetes</taxon>
        <taxon>Sordariomycetidae</taxon>
        <taxon>Sordariales</taxon>
        <taxon>Sordariales incertae sedis</taxon>
        <taxon>Madurella</taxon>
    </lineage>
</organism>